<feature type="transmembrane region" description="Helical" evidence="1">
    <location>
        <begin position="54"/>
        <end position="74"/>
    </location>
</feature>
<proteinExistence type="predicted"/>
<evidence type="ECO:0000313" key="2">
    <source>
        <dbReference type="EMBL" id="MBX8631933.1"/>
    </source>
</evidence>
<feature type="transmembrane region" description="Helical" evidence="1">
    <location>
        <begin position="139"/>
        <end position="159"/>
    </location>
</feature>
<dbReference type="Proteomes" id="UP000750197">
    <property type="component" value="Unassembled WGS sequence"/>
</dbReference>
<dbReference type="Proteomes" id="UP000716004">
    <property type="component" value="Unassembled WGS sequence"/>
</dbReference>
<protein>
    <submittedName>
        <fullName evidence="2">DUF131 domain-containing protein</fullName>
    </submittedName>
</protein>
<dbReference type="NCBIfam" id="TIGR00304">
    <property type="entry name" value="TIGR00304 family membrane protein"/>
    <property type="match status" value="1"/>
</dbReference>
<keyword evidence="1" id="KW-0812">Transmembrane</keyword>
<dbReference type="EMBL" id="JAGVSJ010000011">
    <property type="protein sequence ID" value="MBX8631933.1"/>
    <property type="molecule type" value="Genomic_DNA"/>
</dbReference>
<organism evidence="2 4">
    <name type="scientific">Candidatus Sysuiplasma superficiale</name>
    <dbReference type="NCBI Taxonomy" id="2823368"/>
    <lineage>
        <taxon>Archaea</taxon>
        <taxon>Methanobacteriati</taxon>
        <taxon>Thermoplasmatota</taxon>
        <taxon>Thermoplasmata</taxon>
        <taxon>Candidatus Sysuiplasmatales</taxon>
        <taxon>Candidatus Sysuiplasmataceae</taxon>
        <taxon>Candidatus Sysuiplasma</taxon>
    </lineage>
</organism>
<evidence type="ECO:0000256" key="1">
    <source>
        <dbReference type="SAM" id="Phobius"/>
    </source>
</evidence>
<gene>
    <name evidence="2" type="ORF">J9259_05380</name>
    <name evidence="3" type="ORF">KIY12_07170</name>
</gene>
<reference evidence="2" key="1">
    <citation type="submission" date="2021-04" db="EMBL/GenBank/DDBJ databases">
        <title>Genomic insights into ecological role and evolution of a novel Thermoplasmata order Candidatus Sysuiplasmatales.</title>
        <authorList>
            <person name="Yuan Y."/>
        </authorList>
    </citation>
    <scope>NUCLEOTIDE SEQUENCE</scope>
    <source>
        <strain evidence="3">TUT19-bin139</strain>
        <strain evidence="2">YP2-bin.285</strain>
    </source>
</reference>
<keyword evidence="1" id="KW-0472">Membrane</keyword>
<dbReference type="AlphaFoldDB" id="A0A8J8CB00"/>
<keyword evidence="1" id="KW-1133">Transmembrane helix</keyword>
<accession>A0A8J8CB00</accession>
<evidence type="ECO:0000313" key="3">
    <source>
        <dbReference type="EMBL" id="MBX8644484.1"/>
    </source>
</evidence>
<sequence length="160" mass="17100">MEAAGVYCMWRQVLVVIALILIALAALSVLLGILSGQLGFAIVLIFPVIYGSGYYALITAAFIFGSFVALFLSFSYTLEERAVGSAAYRSAAPDEGKDSQHEALWPTGEEGKKTSRFGGVIFIGPVPIIFGSNPGIVKYMFAAAAIMVVLIIVLFLAHFL</sequence>
<feature type="transmembrane region" description="Helical" evidence="1">
    <location>
        <begin position="12"/>
        <end position="34"/>
    </location>
</feature>
<dbReference type="EMBL" id="JAHEAC010000066">
    <property type="protein sequence ID" value="MBX8644484.1"/>
    <property type="molecule type" value="Genomic_DNA"/>
</dbReference>
<name>A0A8J8CB00_9ARCH</name>
<dbReference type="InterPro" id="IPR002849">
    <property type="entry name" value="DUF131"/>
</dbReference>
<comment type="caution">
    <text evidence="2">The sequence shown here is derived from an EMBL/GenBank/DDBJ whole genome shotgun (WGS) entry which is preliminary data.</text>
</comment>
<evidence type="ECO:0000313" key="4">
    <source>
        <dbReference type="Proteomes" id="UP000716004"/>
    </source>
</evidence>
<dbReference type="Pfam" id="PF01998">
    <property type="entry name" value="DUF131"/>
    <property type="match status" value="1"/>
</dbReference>